<reference evidence="1 2" key="1">
    <citation type="submission" date="2017-07" db="EMBL/GenBank/DDBJ databases">
        <title>Flavobacterium cyanobacteriorum sp. nov., isolated from cyanobacterial aggregates in a eutrophic lake.</title>
        <authorList>
            <person name="Cai H."/>
        </authorList>
    </citation>
    <scope>NUCLEOTIDE SEQUENCE [LARGE SCALE GENOMIC DNA]</scope>
    <source>
        <strain evidence="1 2">TH167</strain>
    </source>
</reference>
<organism evidence="1 2">
    <name type="scientific">Flavobacterium aurantiibacter</name>
    <dbReference type="NCBI Taxonomy" id="2023067"/>
    <lineage>
        <taxon>Bacteria</taxon>
        <taxon>Pseudomonadati</taxon>
        <taxon>Bacteroidota</taxon>
        <taxon>Flavobacteriia</taxon>
        <taxon>Flavobacteriales</taxon>
        <taxon>Flavobacteriaceae</taxon>
        <taxon>Flavobacterium</taxon>
    </lineage>
</organism>
<proteinExistence type="predicted"/>
<sequence length="135" mass="16400">MENRDIRWIQRFQNYEDAFRQFESAIENYGNTSENLIKEGIIQRFEFTHELAWKVMKDFLTHEGIRDIIGSRSATREAFNKGLISSGEEWMNMLETRNLTVHTYQELILEREFKNIRDIYFPLLKDFYLKMKTFL</sequence>
<evidence type="ECO:0000313" key="1">
    <source>
        <dbReference type="EMBL" id="OYQ42799.1"/>
    </source>
</evidence>
<dbReference type="RefSeq" id="WP_094486955.1">
    <property type="nucleotide sequence ID" value="NZ_NOXX01000211.1"/>
</dbReference>
<name>A0A255ZN05_9FLAO</name>
<dbReference type="AlphaFoldDB" id="A0A255ZN05"/>
<dbReference type="OrthoDB" id="9810452at2"/>
<dbReference type="Proteomes" id="UP000216035">
    <property type="component" value="Unassembled WGS sequence"/>
</dbReference>
<gene>
    <name evidence="1" type="ORF">CHX27_11695</name>
</gene>
<dbReference type="Gene3D" id="1.20.120.330">
    <property type="entry name" value="Nucleotidyltransferases domain 2"/>
    <property type="match status" value="1"/>
</dbReference>
<dbReference type="SUPFAM" id="SSF81593">
    <property type="entry name" value="Nucleotidyltransferase substrate binding subunit/domain"/>
    <property type="match status" value="1"/>
</dbReference>
<dbReference type="EMBL" id="NOXX01000211">
    <property type="protein sequence ID" value="OYQ42799.1"/>
    <property type="molecule type" value="Genomic_DNA"/>
</dbReference>
<evidence type="ECO:0000313" key="2">
    <source>
        <dbReference type="Proteomes" id="UP000216035"/>
    </source>
</evidence>
<keyword evidence="2" id="KW-1185">Reference proteome</keyword>
<protein>
    <submittedName>
        <fullName evidence="1">Nucleotidyltransferase</fullName>
    </submittedName>
</protein>
<dbReference type="GO" id="GO:0016740">
    <property type="term" value="F:transferase activity"/>
    <property type="evidence" value="ECO:0007669"/>
    <property type="project" value="UniProtKB-KW"/>
</dbReference>
<comment type="caution">
    <text evidence="1">The sequence shown here is derived from an EMBL/GenBank/DDBJ whole genome shotgun (WGS) entry which is preliminary data.</text>
</comment>
<dbReference type="Pfam" id="PF08780">
    <property type="entry name" value="NTase_sub_bind"/>
    <property type="match status" value="1"/>
</dbReference>
<accession>A0A255ZN05</accession>
<dbReference type="InterPro" id="IPR010235">
    <property type="entry name" value="HepT"/>
</dbReference>
<keyword evidence="1" id="KW-0808">Transferase</keyword>
<dbReference type="NCBIfam" id="TIGR01987">
    <property type="entry name" value="HI0074"/>
    <property type="match status" value="1"/>
</dbReference>